<evidence type="ECO:0000313" key="2">
    <source>
        <dbReference type="Proteomes" id="UP000298030"/>
    </source>
</evidence>
<name>A0A4Y7SM73_COPMI</name>
<protein>
    <submittedName>
        <fullName evidence="1">Uncharacterized protein</fullName>
    </submittedName>
</protein>
<comment type="caution">
    <text evidence="1">The sequence shown here is derived from an EMBL/GenBank/DDBJ whole genome shotgun (WGS) entry which is preliminary data.</text>
</comment>
<evidence type="ECO:0000313" key="1">
    <source>
        <dbReference type="EMBL" id="TEB22956.1"/>
    </source>
</evidence>
<organism evidence="1 2">
    <name type="scientific">Coprinellus micaceus</name>
    <name type="common">Glistening ink-cap mushroom</name>
    <name type="synonym">Coprinus micaceus</name>
    <dbReference type="NCBI Taxonomy" id="71717"/>
    <lineage>
        <taxon>Eukaryota</taxon>
        <taxon>Fungi</taxon>
        <taxon>Dikarya</taxon>
        <taxon>Basidiomycota</taxon>
        <taxon>Agaricomycotina</taxon>
        <taxon>Agaricomycetes</taxon>
        <taxon>Agaricomycetidae</taxon>
        <taxon>Agaricales</taxon>
        <taxon>Agaricineae</taxon>
        <taxon>Psathyrellaceae</taxon>
        <taxon>Coprinellus</taxon>
    </lineage>
</organism>
<accession>A0A4Y7SM73</accession>
<sequence>MHFYLTPASVAIAALAGISSVGAVFFTDTVIGKSTTLVWGVKATDAPTEQKIFITLHKGDTWPATKQLWTNLPAQNGHLVTELDSTLVPGDNYWLRVVEIRDDSFDFARETSQQFALTLP</sequence>
<reference evidence="1 2" key="1">
    <citation type="journal article" date="2019" name="Nat. Ecol. Evol.">
        <title>Megaphylogeny resolves global patterns of mushroom evolution.</title>
        <authorList>
            <person name="Varga T."/>
            <person name="Krizsan K."/>
            <person name="Foldi C."/>
            <person name="Dima B."/>
            <person name="Sanchez-Garcia M."/>
            <person name="Sanchez-Ramirez S."/>
            <person name="Szollosi G.J."/>
            <person name="Szarkandi J.G."/>
            <person name="Papp V."/>
            <person name="Albert L."/>
            <person name="Andreopoulos W."/>
            <person name="Angelini C."/>
            <person name="Antonin V."/>
            <person name="Barry K.W."/>
            <person name="Bougher N.L."/>
            <person name="Buchanan P."/>
            <person name="Buyck B."/>
            <person name="Bense V."/>
            <person name="Catcheside P."/>
            <person name="Chovatia M."/>
            <person name="Cooper J."/>
            <person name="Damon W."/>
            <person name="Desjardin D."/>
            <person name="Finy P."/>
            <person name="Geml J."/>
            <person name="Haridas S."/>
            <person name="Hughes K."/>
            <person name="Justo A."/>
            <person name="Karasinski D."/>
            <person name="Kautmanova I."/>
            <person name="Kiss B."/>
            <person name="Kocsube S."/>
            <person name="Kotiranta H."/>
            <person name="LaButti K.M."/>
            <person name="Lechner B.E."/>
            <person name="Liimatainen K."/>
            <person name="Lipzen A."/>
            <person name="Lukacs Z."/>
            <person name="Mihaltcheva S."/>
            <person name="Morgado L.N."/>
            <person name="Niskanen T."/>
            <person name="Noordeloos M.E."/>
            <person name="Ohm R.A."/>
            <person name="Ortiz-Santana B."/>
            <person name="Ovrebo C."/>
            <person name="Racz N."/>
            <person name="Riley R."/>
            <person name="Savchenko A."/>
            <person name="Shiryaev A."/>
            <person name="Soop K."/>
            <person name="Spirin V."/>
            <person name="Szebenyi C."/>
            <person name="Tomsovsky M."/>
            <person name="Tulloss R.E."/>
            <person name="Uehling J."/>
            <person name="Grigoriev I.V."/>
            <person name="Vagvolgyi C."/>
            <person name="Papp T."/>
            <person name="Martin F.M."/>
            <person name="Miettinen O."/>
            <person name="Hibbett D.S."/>
            <person name="Nagy L.G."/>
        </authorList>
    </citation>
    <scope>NUCLEOTIDE SEQUENCE [LARGE SCALE GENOMIC DNA]</scope>
    <source>
        <strain evidence="1 2">FP101781</strain>
    </source>
</reference>
<proteinExistence type="predicted"/>
<gene>
    <name evidence="1" type="ORF">FA13DRAFT_1798388</name>
</gene>
<dbReference type="AlphaFoldDB" id="A0A4Y7SM73"/>
<dbReference type="Proteomes" id="UP000298030">
    <property type="component" value="Unassembled WGS sequence"/>
</dbReference>
<keyword evidence="2" id="KW-1185">Reference proteome</keyword>
<dbReference type="EMBL" id="QPFP01000083">
    <property type="protein sequence ID" value="TEB22956.1"/>
    <property type="molecule type" value="Genomic_DNA"/>
</dbReference>